<proteinExistence type="predicted"/>
<comment type="caution">
    <text evidence="1">The sequence shown here is derived from an EMBL/GenBank/DDBJ whole genome shotgun (WGS) entry which is preliminary data.</text>
</comment>
<dbReference type="SUPFAM" id="SSF48371">
    <property type="entry name" value="ARM repeat"/>
    <property type="match status" value="2"/>
</dbReference>
<evidence type="ECO:0000313" key="1">
    <source>
        <dbReference type="EMBL" id="NOU71698.1"/>
    </source>
</evidence>
<dbReference type="Gene3D" id="1.25.10.10">
    <property type="entry name" value="Leucine-rich Repeat Variant"/>
    <property type="match status" value="1"/>
</dbReference>
<protein>
    <recommendedName>
        <fullName evidence="3">HEAT repeat domain-containing protein</fullName>
    </recommendedName>
</protein>
<dbReference type="InterPro" id="IPR011989">
    <property type="entry name" value="ARM-like"/>
</dbReference>
<evidence type="ECO:0000313" key="2">
    <source>
        <dbReference type="Proteomes" id="UP000616779"/>
    </source>
</evidence>
<dbReference type="Proteomes" id="UP000616779">
    <property type="component" value="Unassembled WGS sequence"/>
</dbReference>
<dbReference type="Pfam" id="PF13646">
    <property type="entry name" value="HEAT_2"/>
    <property type="match status" value="1"/>
</dbReference>
<accession>A0ABX1XT22</accession>
<keyword evidence="2" id="KW-1185">Reference proteome</keyword>
<dbReference type="InterPro" id="IPR004155">
    <property type="entry name" value="PBS_lyase_HEAT"/>
</dbReference>
<dbReference type="SMART" id="SM00567">
    <property type="entry name" value="EZ_HEAT"/>
    <property type="match status" value="1"/>
</dbReference>
<dbReference type="InterPro" id="IPR016024">
    <property type="entry name" value="ARM-type_fold"/>
</dbReference>
<organism evidence="1 2">
    <name type="scientific">Paenibacillus phytorum</name>
    <dbReference type="NCBI Taxonomy" id="2654977"/>
    <lineage>
        <taxon>Bacteria</taxon>
        <taxon>Bacillati</taxon>
        <taxon>Bacillota</taxon>
        <taxon>Bacilli</taxon>
        <taxon>Bacillales</taxon>
        <taxon>Paenibacillaceae</taxon>
        <taxon>Paenibacillus</taxon>
    </lineage>
</organism>
<gene>
    <name evidence="1" type="ORF">GC098_09715</name>
</gene>
<dbReference type="EMBL" id="WHOA01000072">
    <property type="protein sequence ID" value="NOU71698.1"/>
    <property type="molecule type" value="Genomic_DNA"/>
</dbReference>
<reference evidence="1 2" key="1">
    <citation type="submission" date="2019-10" db="EMBL/GenBank/DDBJ databases">
        <title>Description of Paenibacillus terrestris sp. nov.</title>
        <authorList>
            <person name="Carlier A."/>
            <person name="Qi S."/>
        </authorList>
    </citation>
    <scope>NUCLEOTIDE SEQUENCE [LARGE SCALE GENOMIC DNA]</scope>
    <source>
        <strain evidence="1 2">LMG 31458</strain>
    </source>
</reference>
<evidence type="ECO:0008006" key="3">
    <source>
        <dbReference type="Google" id="ProtNLM"/>
    </source>
</evidence>
<sequence>MSIDLLFELQHEVRRLFIAGSGMAAGDLRLQKMLPQLQKLGESAPIFNRMAQAVSQVLDTDTSGSASRLLELGMLLNSVLYTQGKTETKLELVPMEGTGVNLSTSIPYRKLHPLIEALTQKGQGRMEQIRQGYDDGLFHDFRVIPAAVSGLDDSYVEIPDFLHRKVLPTLGMEALPALQQQFRLDGGKGDARRLELIHELLPISDLDLLLQAAKQGSTEVRSTAIELLGDYPDQEDFILEQADDKKKELRRAALFALSRLGTEQAIARLYKALGSKDQDLAIEPIQLCKANDLTLSVIGHAESVLERIVQRTKVEDSAQQLLADIRSLQGKRVPEVVDFLEKLLSTTSFIVPETEAVQEAAADLLLQLDLPEADSFAVTLHEVYNRKFIAYSFRAAIKILPPEDVYERFCHDLKDKKQPAAKDLLRELYEVTPTLLYQADEPNEAASANFVTWDPRWVHLFVKLDEEELVCRFAQDLDPKVTAYLVKKCEELPNFNRSKTANILLVLFSQNYPDAPKLLMDILEKGGAKQFYYLDRVQLTLLSLLPKPYAERLQQFAEGLSYQGMKNQLLEIAETITAKPEQTERSDNEEKGQGLWGWIKSKMS</sequence>
<name>A0ABX1XT22_9BACL</name>
<dbReference type="RefSeq" id="WP_171643004.1">
    <property type="nucleotide sequence ID" value="NZ_WHOA01000072.1"/>
</dbReference>